<feature type="region of interest" description="Disordered" evidence="1">
    <location>
        <begin position="1"/>
        <end position="42"/>
    </location>
</feature>
<organism evidence="2 3">
    <name type="scientific">Bacillus paranthracis</name>
    <dbReference type="NCBI Taxonomy" id="2026186"/>
    <lineage>
        <taxon>Bacteria</taxon>
        <taxon>Bacillati</taxon>
        <taxon>Bacillota</taxon>
        <taxon>Bacilli</taxon>
        <taxon>Bacillales</taxon>
        <taxon>Bacillaceae</taxon>
        <taxon>Bacillus</taxon>
        <taxon>Bacillus cereus group</taxon>
    </lineage>
</organism>
<evidence type="ECO:0000313" key="3">
    <source>
        <dbReference type="Proteomes" id="UP001216801"/>
    </source>
</evidence>
<dbReference type="EMBL" id="JARPRR010000027">
    <property type="protein sequence ID" value="MDG0955718.1"/>
    <property type="molecule type" value="Genomic_DNA"/>
</dbReference>
<protein>
    <recommendedName>
        <fullName evidence="4">Collagen-like protein</fullName>
    </recommendedName>
</protein>
<evidence type="ECO:0000313" key="2">
    <source>
        <dbReference type="EMBL" id="MDG0955718.1"/>
    </source>
</evidence>
<reference evidence="2" key="1">
    <citation type="submission" date="2023-03" db="EMBL/GenBank/DDBJ databases">
        <title>Genetic diversity of Bacillus cereus sensu lato isolates from Slovenia.</title>
        <authorList>
            <person name="Abdelli M."/>
        </authorList>
    </citation>
    <scope>NUCLEOTIDE SEQUENCE</scope>
    <source>
        <strain evidence="2">SIBC39</strain>
    </source>
</reference>
<feature type="non-terminal residue" evidence="2">
    <location>
        <position position="1"/>
    </location>
</feature>
<dbReference type="Proteomes" id="UP001216801">
    <property type="component" value="Unassembled WGS sequence"/>
</dbReference>
<evidence type="ECO:0000256" key="1">
    <source>
        <dbReference type="SAM" id="MobiDB-lite"/>
    </source>
</evidence>
<sequence>GPTGPAGSDGATGPTGPAGSDGATGPTGPAGSDGATGPTGPAEEMILFSGNIVVPEELDPNTGPFLPVGWNEVIDTASNFEPVLGTYTISTSGVYKNDINVLLTATNSTPSSISCIIELRVSGTILKAIPLIITAASSPTPLTMVVPLTEMLPLNDGDVLTITLVTNDFGVIISNIDWNIMGVL</sequence>
<gene>
    <name evidence="2" type="ORF">P6U19_24440</name>
</gene>
<evidence type="ECO:0008006" key="4">
    <source>
        <dbReference type="Google" id="ProtNLM"/>
    </source>
</evidence>
<name>A0AAJ1K8M7_9BACI</name>
<dbReference type="AlphaFoldDB" id="A0AAJ1K8M7"/>
<comment type="caution">
    <text evidence="2">The sequence shown here is derived from an EMBL/GenBank/DDBJ whole genome shotgun (WGS) entry which is preliminary data.</text>
</comment>
<accession>A0AAJ1K8M7</accession>
<proteinExistence type="predicted"/>